<dbReference type="Gene3D" id="2.40.128.700">
    <property type="match status" value="1"/>
</dbReference>
<accession>A0A9P6IHP4</accession>
<evidence type="ECO:0000313" key="6">
    <source>
        <dbReference type="Proteomes" id="UP000749646"/>
    </source>
</evidence>
<reference evidence="5" key="1">
    <citation type="journal article" date="2020" name="Fungal Divers.">
        <title>Resolving the Mortierellaceae phylogeny through synthesis of multi-gene phylogenetics and phylogenomics.</title>
        <authorList>
            <person name="Vandepol N."/>
            <person name="Liber J."/>
            <person name="Desiro A."/>
            <person name="Na H."/>
            <person name="Kennedy M."/>
            <person name="Barry K."/>
            <person name="Grigoriev I.V."/>
            <person name="Miller A.N."/>
            <person name="O'Donnell K."/>
            <person name="Stajich J.E."/>
            <person name="Bonito G."/>
        </authorList>
    </citation>
    <scope>NUCLEOTIDE SEQUENCE</scope>
    <source>
        <strain evidence="5">MES-2147</strain>
    </source>
</reference>
<dbReference type="InterPro" id="IPR040883">
    <property type="entry name" value="FAS_meander"/>
</dbReference>
<dbReference type="AlphaFoldDB" id="A0A9P6IHP4"/>
<dbReference type="InterPro" id="IPR002539">
    <property type="entry name" value="MaoC-like_dom"/>
</dbReference>
<dbReference type="InterPro" id="IPR003965">
    <property type="entry name" value="Fatty_acid_synthase"/>
</dbReference>
<evidence type="ECO:0000259" key="4">
    <source>
        <dbReference type="Pfam" id="PF17951"/>
    </source>
</evidence>
<sequence length="447" mass="50631">AVHFEYLNDQLTAVTVYDRRSWSTSSKTDDLSPSLRARLQPNDLIEVVLVEKNGDRLIPFPLLYHYTPEKGYAPIHEVMEGRNERIKEFYYKLWFPSEKDQFNACLSTDAFSQQFICNGEQVNTSAIKEFCQAVGNHAELYVERRQKVVYAPMDFAIVVGWKSIIKSIFPKSIDGDLLKLVHLSNGFRMLDGAEPLKQGDVVDTVADINAVVNTDSGKLVQVKGVVLREGKRVMEVKSEFLYRGNFTDYHNTFQKIVELPMEVKLTSAKDVAVLKSKEWIQWAEGEHTVGPNASLIFRLNTIVRFKNKTIFSHIETTGTVTMQISTKEHVEIAKVHFLADEETHGNPVLGYLKRHGKPIEQAIHFENGGYSVMPDGSFSSEVISPFSNEPYAKVSGDYNPIHVNPYFADLAELPGTITHGMWTSASTRKFVEIFAAENHPQRVTSYE</sequence>
<dbReference type="Gene3D" id="3.10.129.10">
    <property type="entry name" value="Hotdog Thioesterase"/>
    <property type="match status" value="1"/>
</dbReference>
<keyword evidence="6" id="KW-1185">Reference proteome</keyword>
<comment type="caution">
    <text evidence="5">The sequence shown here is derived from an EMBL/GenBank/DDBJ whole genome shotgun (WGS) entry which is preliminary data.</text>
</comment>
<dbReference type="OrthoDB" id="4251012at2759"/>
<dbReference type="GO" id="GO:0006633">
    <property type="term" value="P:fatty acid biosynthetic process"/>
    <property type="evidence" value="ECO:0007669"/>
    <property type="project" value="InterPro"/>
</dbReference>
<dbReference type="EMBL" id="JAAAHW010011356">
    <property type="protein sequence ID" value="KAF9920040.1"/>
    <property type="molecule type" value="Genomic_DNA"/>
</dbReference>
<feature type="domain" description="Fatty acid synthase meander beta sheet" evidence="4">
    <location>
        <begin position="25"/>
        <end position="95"/>
    </location>
</feature>
<feature type="domain" description="FAS1-like dehydratase" evidence="3">
    <location>
        <begin position="120"/>
        <end position="235"/>
    </location>
</feature>
<evidence type="ECO:0000256" key="1">
    <source>
        <dbReference type="ARBA" id="ARBA00022679"/>
    </source>
</evidence>
<dbReference type="Gene3D" id="3.30.1120.100">
    <property type="match status" value="1"/>
</dbReference>
<dbReference type="Pfam" id="PF01575">
    <property type="entry name" value="MaoC_dehydratas"/>
    <property type="match status" value="1"/>
</dbReference>
<dbReference type="GO" id="GO:0005835">
    <property type="term" value="C:fatty acid synthase complex"/>
    <property type="evidence" value="ECO:0007669"/>
    <property type="project" value="InterPro"/>
</dbReference>
<dbReference type="GO" id="GO:0019171">
    <property type="term" value="F:(3R)-hydroxyacyl-[acyl-carrier-protein] dehydratase activity"/>
    <property type="evidence" value="ECO:0007669"/>
    <property type="project" value="InterPro"/>
</dbReference>
<protein>
    <submittedName>
        <fullName evidence="5">Beta subunit of fatty acid synthetase</fullName>
    </submittedName>
</protein>
<dbReference type="PANTHER" id="PTHR10982">
    <property type="entry name" value="MALONYL COA-ACYL CARRIER PROTEIN TRANSACYLASE"/>
    <property type="match status" value="1"/>
</dbReference>
<proteinExistence type="predicted"/>
<dbReference type="Pfam" id="PF22235">
    <property type="entry name" value="FAS1_thioest_ins"/>
    <property type="match status" value="1"/>
</dbReference>
<dbReference type="PANTHER" id="PTHR10982:SF21">
    <property type="entry name" value="FATTY ACID SYNTHASE SUBUNIT BETA"/>
    <property type="match status" value="1"/>
</dbReference>
<feature type="non-terminal residue" evidence="5">
    <location>
        <position position="1"/>
    </location>
</feature>
<dbReference type="InterPro" id="IPR050830">
    <property type="entry name" value="Fungal_FAS"/>
</dbReference>
<evidence type="ECO:0000259" key="2">
    <source>
        <dbReference type="Pfam" id="PF01575"/>
    </source>
</evidence>
<evidence type="ECO:0000259" key="3">
    <source>
        <dbReference type="Pfam" id="PF13452"/>
    </source>
</evidence>
<dbReference type="Proteomes" id="UP000749646">
    <property type="component" value="Unassembled WGS sequence"/>
</dbReference>
<keyword evidence="1" id="KW-0808">Transferase</keyword>
<feature type="non-terminal residue" evidence="5">
    <location>
        <position position="447"/>
    </location>
</feature>
<organism evidence="5 6">
    <name type="scientific">Modicella reniformis</name>
    <dbReference type="NCBI Taxonomy" id="1440133"/>
    <lineage>
        <taxon>Eukaryota</taxon>
        <taxon>Fungi</taxon>
        <taxon>Fungi incertae sedis</taxon>
        <taxon>Mucoromycota</taxon>
        <taxon>Mortierellomycotina</taxon>
        <taxon>Mortierellomycetes</taxon>
        <taxon>Mortierellales</taxon>
        <taxon>Mortierellaceae</taxon>
        <taxon>Modicella</taxon>
    </lineage>
</organism>
<feature type="domain" description="MaoC-like" evidence="2">
    <location>
        <begin position="383"/>
        <end position="446"/>
    </location>
</feature>
<name>A0A9P6IHP4_9FUNG</name>
<dbReference type="InterPro" id="IPR029069">
    <property type="entry name" value="HotDog_dom_sf"/>
</dbReference>
<gene>
    <name evidence="5" type="primary">FAS1_2</name>
    <name evidence="5" type="ORF">BGZ65_011589</name>
</gene>
<dbReference type="Pfam" id="PF17951">
    <property type="entry name" value="FAS_meander"/>
    <property type="match status" value="1"/>
</dbReference>
<evidence type="ECO:0000313" key="5">
    <source>
        <dbReference type="EMBL" id="KAF9920040.1"/>
    </source>
</evidence>
<dbReference type="SUPFAM" id="SSF54637">
    <property type="entry name" value="Thioesterase/thiol ester dehydrase-isomerase"/>
    <property type="match status" value="2"/>
</dbReference>
<dbReference type="Pfam" id="PF13452">
    <property type="entry name" value="FAS1_DH_region"/>
    <property type="match status" value="1"/>
</dbReference>
<dbReference type="InterPro" id="IPR039569">
    <property type="entry name" value="FAS1-like_DH_region"/>
</dbReference>
<dbReference type="GO" id="GO:0004312">
    <property type="term" value="F:fatty acid synthase activity"/>
    <property type="evidence" value="ECO:0007669"/>
    <property type="project" value="InterPro"/>
</dbReference>
<dbReference type="PRINTS" id="PR01483">
    <property type="entry name" value="FASYNTHASE"/>
</dbReference>